<sequence length="32" mass="3629">MQLCLVPHSLRGQKAVSQYAEDSFFIAFSHFA</sequence>
<reference evidence="1" key="1">
    <citation type="submission" date="2014-11" db="EMBL/GenBank/DDBJ databases">
        <authorList>
            <person name="Amaro Gonzalez C."/>
        </authorList>
    </citation>
    <scope>NUCLEOTIDE SEQUENCE</scope>
</reference>
<evidence type="ECO:0000313" key="1">
    <source>
        <dbReference type="EMBL" id="JAH28659.1"/>
    </source>
</evidence>
<name>A0A0E9RHS3_ANGAN</name>
<dbReference type="AlphaFoldDB" id="A0A0E9RHS3"/>
<protein>
    <submittedName>
        <fullName evidence="1">Uncharacterized protein</fullName>
    </submittedName>
</protein>
<reference evidence="1" key="2">
    <citation type="journal article" date="2015" name="Fish Shellfish Immunol.">
        <title>Early steps in the European eel (Anguilla anguilla)-Vibrio vulnificus interaction in the gills: Role of the RtxA13 toxin.</title>
        <authorList>
            <person name="Callol A."/>
            <person name="Pajuelo D."/>
            <person name="Ebbesson L."/>
            <person name="Teles M."/>
            <person name="MacKenzie S."/>
            <person name="Amaro C."/>
        </authorList>
    </citation>
    <scope>NUCLEOTIDE SEQUENCE</scope>
</reference>
<dbReference type="EMBL" id="GBXM01079918">
    <property type="protein sequence ID" value="JAH28659.1"/>
    <property type="molecule type" value="Transcribed_RNA"/>
</dbReference>
<accession>A0A0E9RHS3</accession>
<proteinExistence type="predicted"/>
<organism evidence="1">
    <name type="scientific">Anguilla anguilla</name>
    <name type="common">European freshwater eel</name>
    <name type="synonym">Muraena anguilla</name>
    <dbReference type="NCBI Taxonomy" id="7936"/>
    <lineage>
        <taxon>Eukaryota</taxon>
        <taxon>Metazoa</taxon>
        <taxon>Chordata</taxon>
        <taxon>Craniata</taxon>
        <taxon>Vertebrata</taxon>
        <taxon>Euteleostomi</taxon>
        <taxon>Actinopterygii</taxon>
        <taxon>Neopterygii</taxon>
        <taxon>Teleostei</taxon>
        <taxon>Anguilliformes</taxon>
        <taxon>Anguillidae</taxon>
        <taxon>Anguilla</taxon>
    </lineage>
</organism>